<evidence type="ECO:0000313" key="2">
    <source>
        <dbReference type="Proteomes" id="UP000776700"/>
    </source>
</evidence>
<organism evidence="1 2">
    <name type="scientific">Romboutsia timonensis</name>
    <dbReference type="NCBI Taxonomy" id="1776391"/>
    <lineage>
        <taxon>Bacteria</taxon>
        <taxon>Bacillati</taxon>
        <taxon>Bacillota</taxon>
        <taxon>Clostridia</taxon>
        <taxon>Peptostreptococcales</taxon>
        <taxon>Peptostreptococcaceae</taxon>
        <taxon>Romboutsia</taxon>
    </lineage>
</organism>
<comment type="caution">
    <text evidence="1">The sequence shown here is derived from an EMBL/GenBank/DDBJ whole genome shotgun (WGS) entry which is preliminary data.</text>
</comment>
<proteinExistence type="predicted"/>
<reference evidence="1" key="1">
    <citation type="journal article" date="2021" name="PeerJ">
        <title>Extensive microbial diversity within the chicken gut microbiome revealed by metagenomics and culture.</title>
        <authorList>
            <person name="Gilroy R."/>
            <person name="Ravi A."/>
            <person name="Getino M."/>
            <person name="Pursley I."/>
            <person name="Horton D.L."/>
            <person name="Alikhan N.F."/>
            <person name="Baker D."/>
            <person name="Gharbi K."/>
            <person name="Hall N."/>
            <person name="Watson M."/>
            <person name="Adriaenssens E.M."/>
            <person name="Foster-Nyarko E."/>
            <person name="Jarju S."/>
            <person name="Secka A."/>
            <person name="Antonio M."/>
            <person name="Oren A."/>
            <person name="Chaudhuri R.R."/>
            <person name="La Ragione R."/>
            <person name="Hildebrand F."/>
            <person name="Pallen M.J."/>
        </authorList>
    </citation>
    <scope>NUCLEOTIDE SEQUENCE</scope>
    <source>
        <strain evidence="1">1277</strain>
    </source>
</reference>
<dbReference type="AlphaFoldDB" id="A0A921N2E3"/>
<gene>
    <name evidence="1" type="ORF">K8V90_09820</name>
</gene>
<accession>A0A921N2E3</accession>
<name>A0A921N2E3_9FIRM</name>
<reference evidence="1" key="2">
    <citation type="submission" date="2021-09" db="EMBL/GenBank/DDBJ databases">
        <authorList>
            <person name="Gilroy R."/>
        </authorList>
    </citation>
    <scope>NUCLEOTIDE SEQUENCE</scope>
    <source>
        <strain evidence="1">1277</strain>
    </source>
</reference>
<sequence>MERVDGLTILKMCKAKNFKEGDIVIAFQEDNAGNECTSVYRFEEGNFADLETRDCIDLFDLVECSFLVVQPRQLIDIDLELKRFAKATSKISYY</sequence>
<dbReference type="EMBL" id="DYUB01000308">
    <property type="protein sequence ID" value="HJG97387.1"/>
    <property type="molecule type" value="Genomic_DNA"/>
</dbReference>
<evidence type="ECO:0000313" key="1">
    <source>
        <dbReference type="EMBL" id="HJG97387.1"/>
    </source>
</evidence>
<protein>
    <submittedName>
        <fullName evidence="1">Uncharacterized protein</fullName>
    </submittedName>
</protein>
<dbReference type="Proteomes" id="UP000776700">
    <property type="component" value="Unassembled WGS sequence"/>
</dbReference>